<feature type="compositionally biased region" description="Polar residues" evidence="5">
    <location>
        <begin position="840"/>
        <end position="856"/>
    </location>
</feature>
<reference evidence="8 9" key="1">
    <citation type="journal article" date="2012" name="Science">
        <title>The Paleozoic origin of enzymatic lignin decomposition reconstructed from 31 fungal genomes.</title>
        <authorList>
            <person name="Floudas D."/>
            <person name="Binder M."/>
            <person name="Riley R."/>
            <person name="Barry K."/>
            <person name="Blanchette R.A."/>
            <person name="Henrissat B."/>
            <person name="Martinez A.T."/>
            <person name="Otillar R."/>
            <person name="Spatafora J.W."/>
            <person name="Yadav J.S."/>
            <person name="Aerts A."/>
            <person name="Benoit I."/>
            <person name="Boyd A."/>
            <person name="Carlson A."/>
            <person name="Copeland A."/>
            <person name="Coutinho P.M."/>
            <person name="de Vries R.P."/>
            <person name="Ferreira P."/>
            <person name="Findley K."/>
            <person name="Foster B."/>
            <person name="Gaskell J."/>
            <person name="Glotzer D."/>
            <person name="Gorecki P."/>
            <person name="Heitman J."/>
            <person name="Hesse C."/>
            <person name="Hori C."/>
            <person name="Igarashi K."/>
            <person name="Jurgens J.A."/>
            <person name="Kallen N."/>
            <person name="Kersten P."/>
            <person name="Kohler A."/>
            <person name="Kuees U."/>
            <person name="Kumar T.K.A."/>
            <person name="Kuo A."/>
            <person name="LaButti K."/>
            <person name="Larrondo L.F."/>
            <person name="Lindquist E."/>
            <person name="Ling A."/>
            <person name="Lombard V."/>
            <person name="Lucas S."/>
            <person name="Lundell T."/>
            <person name="Martin R."/>
            <person name="McLaughlin D.J."/>
            <person name="Morgenstern I."/>
            <person name="Morin E."/>
            <person name="Murat C."/>
            <person name="Nagy L.G."/>
            <person name="Nolan M."/>
            <person name="Ohm R.A."/>
            <person name="Patyshakuliyeva A."/>
            <person name="Rokas A."/>
            <person name="Ruiz-Duenas F.J."/>
            <person name="Sabat G."/>
            <person name="Salamov A."/>
            <person name="Samejima M."/>
            <person name="Schmutz J."/>
            <person name="Slot J.C."/>
            <person name="St John F."/>
            <person name="Stenlid J."/>
            <person name="Sun H."/>
            <person name="Sun S."/>
            <person name="Syed K."/>
            <person name="Tsang A."/>
            <person name="Wiebenga A."/>
            <person name="Young D."/>
            <person name="Pisabarro A."/>
            <person name="Eastwood D.C."/>
            <person name="Martin F."/>
            <person name="Cullen D."/>
            <person name="Grigoriev I.V."/>
            <person name="Hibbett D.S."/>
        </authorList>
    </citation>
    <scope>NUCLEOTIDE SEQUENCE [LARGE SCALE GENOMIC DNA]</scope>
    <source>
        <strain evidence="8 9">DJM-731 SS1</strain>
    </source>
</reference>
<evidence type="ECO:0000256" key="2">
    <source>
        <dbReference type="ARBA" id="ARBA00022490"/>
    </source>
</evidence>
<dbReference type="Proteomes" id="UP000030653">
    <property type="component" value="Unassembled WGS sequence"/>
</dbReference>
<feature type="domain" description="Hook C-terminal" evidence="6">
    <location>
        <begin position="290"/>
        <end position="627"/>
    </location>
</feature>
<dbReference type="GO" id="GO:0005737">
    <property type="term" value="C:cytoplasm"/>
    <property type="evidence" value="ECO:0007669"/>
    <property type="project" value="UniProtKB-SubCell"/>
</dbReference>
<feature type="region of interest" description="Disordered" evidence="5">
    <location>
        <begin position="1"/>
        <end position="31"/>
    </location>
</feature>
<keyword evidence="9" id="KW-1185">Reference proteome</keyword>
<feature type="region of interest" description="Disordered" evidence="5">
    <location>
        <begin position="840"/>
        <end position="866"/>
    </location>
</feature>
<feature type="non-terminal residue" evidence="8">
    <location>
        <position position="1"/>
    </location>
</feature>
<evidence type="ECO:0000313" key="9">
    <source>
        <dbReference type="Proteomes" id="UP000030653"/>
    </source>
</evidence>
<evidence type="ECO:0000256" key="1">
    <source>
        <dbReference type="ARBA" id="ARBA00004496"/>
    </source>
</evidence>
<evidence type="ECO:0000313" key="8">
    <source>
        <dbReference type="EMBL" id="EJT97556.1"/>
    </source>
</evidence>
<evidence type="ECO:0000256" key="4">
    <source>
        <dbReference type="SAM" id="Coils"/>
    </source>
</evidence>
<evidence type="ECO:0000259" key="6">
    <source>
        <dbReference type="Pfam" id="PF05622"/>
    </source>
</evidence>
<feature type="coiled-coil region" evidence="4">
    <location>
        <begin position="659"/>
        <end position="686"/>
    </location>
</feature>
<dbReference type="InterPro" id="IPR036872">
    <property type="entry name" value="CH_dom_sf"/>
</dbReference>
<dbReference type="OrthoDB" id="49395at2759"/>
<dbReference type="OMA" id="DAKYRKC"/>
<dbReference type="SUPFAM" id="SSF116907">
    <property type="entry name" value="Hook domain"/>
    <property type="match status" value="1"/>
</dbReference>
<feature type="coiled-coil region" evidence="4">
    <location>
        <begin position="230"/>
        <end position="474"/>
    </location>
</feature>
<dbReference type="GO" id="GO:0030705">
    <property type="term" value="P:cytoskeleton-dependent intracellular transport"/>
    <property type="evidence" value="ECO:0007669"/>
    <property type="project" value="InterPro"/>
</dbReference>
<dbReference type="GO" id="GO:0008017">
    <property type="term" value="F:microtubule binding"/>
    <property type="evidence" value="ECO:0007669"/>
    <property type="project" value="InterPro"/>
</dbReference>
<dbReference type="Gene3D" id="1.10.418.10">
    <property type="entry name" value="Calponin-like domain"/>
    <property type="match status" value="1"/>
</dbReference>
<dbReference type="GeneID" id="63688992"/>
<dbReference type="GO" id="GO:0005815">
    <property type="term" value="C:microtubule organizing center"/>
    <property type="evidence" value="ECO:0007669"/>
    <property type="project" value="TreeGrafter"/>
</dbReference>
<feature type="coiled-coil region" evidence="4">
    <location>
        <begin position="517"/>
        <end position="571"/>
    </location>
</feature>
<dbReference type="RefSeq" id="XP_040624454.1">
    <property type="nucleotide sequence ID" value="XM_040773930.1"/>
</dbReference>
<feature type="domain" description="HOOK N-terminal" evidence="7">
    <location>
        <begin position="38"/>
        <end position="195"/>
    </location>
</feature>
<dbReference type="EMBL" id="JH795876">
    <property type="protein sequence ID" value="EJT97556.1"/>
    <property type="molecule type" value="Genomic_DNA"/>
</dbReference>
<dbReference type="HOGENOM" id="CLU_017588_0_0_1"/>
<evidence type="ECO:0000259" key="7">
    <source>
        <dbReference type="Pfam" id="PF19047"/>
    </source>
</evidence>
<proteinExistence type="predicted"/>
<accession>M5FW15</accession>
<dbReference type="InterPro" id="IPR008636">
    <property type="entry name" value="Hook_C"/>
</dbReference>
<dbReference type="PANTHER" id="PTHR18947">
    <property type="entry name" value="HOOK PROTEINS"/>
    <property type="match status" value="1"/>
</dbReference>
<evidence type="ECO:0000256" key="5">
    <source>
        <dbReference type="SAM" id="MobiDB-lite"/>
    </source>
</evidence>
<dbReference type="GO" id="GO:0051959">
    <property type="term" value="F:dynein light intermediate chain binding"/>
    <property type="evidence" value="ECO:0007669"/>
    <property type="project" value="TreeGrafter"/>
</dbReference>
<protein>
    <submittedName>
        <fullName evidence="8">HOOK-domain-containing protein</fullName>
    </submittedName>
</protein>
<gene>
    <name evidence="8" type="ORF">DACRYDRAFT_24950</name>
</gene>
<dbReference type="Gene3D" id="1.10.287.1490">
    <property type="match status" value="1"/>
</dbReference>
<organism evidence="8 9">
    <name type="scientific">Dacryopinax primogenitus (strain DJM 731)</name>
    <name type="common">Brown rot fungus</name>
    <dbReference type="NCBI Taxonomy" id="1858805"/>
    <lineage>
        <taxon>Eukaryota</taxon>
        <taxon>Fungi</taxon>
        <taxon>Dikarya</taxon>
        <taxon>Basidiomycota</taxon>
        <taxon>Agaricomycotina</taxon>
        <taxon>Dacrymycetes</taxon>
        <taxon>Dacrymycetales</taxon>
        <taxon>Dacrymycetaceae</taxon>
        <taxon>Dacryopinax</taxon>
    </lineage>
</organism>
<dbReference type="STRING" id="1858805.M5FW15"/>
<dbReference type="InterPro" id="IPR043936">
    <property type="entry name" value="HOOK_N"/>
</dbReference>
<dbReference type="GO" id="GO:0031122">
    <property type="term" value="P:cytoplasmic microtubule organization"/>
    <property type="evidence" value="ECO:0007669"/>
    <property type="project" value="InterPro"/>
</dbReference>
<evidence type="ECO:0000256" key="3">
    <source>
        <dbReference type="ARBA" id="ARBA00023054"/>
    </source>
</evidence>
<keyword evidence="2" id="KW-0963">Cytoplasm</keyword>
<dbReference type="AlphaFoldDB" id="M5FW15"/>
<dbReference type="Pfam" id="PF19047">
    <property type="entry name" value="HOOK_N"/>
    <property type="match status" value="1"/>
</dbReference>
<dbReference type="PANTHER" id="PTHR18947:SF28">
    <property type="entry name" value="GIRDIN, ISOFORM A"/>
    <property type="match status" value="1"/>
</dbReference>
<dbReference type="Pfam" id="PF05622">
    <property type="entry name" value="HOOK"/>
    <property type="match status" value="1"/>
</dbReference>
<dbReference type="CDD" id="cd22211">
    <property type="entry name" value="HkD_SF"/>
    <property type="match status" value="1"/>
</dbReference>
<comment type="subcellular location">
    <subcellularLocation>
        <location evidence="1">Cytoplasm</location>
    </subcellularLocation>
</comment>
<keyword evidence="3 4" id="KW-0175">Coiled coil</keyword>
<name>M5FW15_DACPD</name>
<sequence>MADVELSHSAQSVPDPAPVAEDAEAEEADLPPQDAELSAFLAWLSLLSLSPPNTPSPTLTSLTDGTLLLSLLSRASTTHFPLPARQLSPSDPWPLRLTQLKALYRRVAQWYAERSDTLLGLGEKDGSGEEWVPSLQLLVDTSSPSPSLAEREREVLKLLRLVVGVAVQGEEKEEAVGAIRELRTDQQTLMMRAIERVMAAFPPRAEGAAEDADTSMMTDDDHYYSLQSARSRLQSENTQLHSALQALQVQVDQLQTQASDLQAEKDDALQTARELRAQAEERRGREVEAGLRGEIERLKDTLRTSEDTISSLEGQVQRQERDLSDISRRALELQEKADSAGRLKDQVDELRHAAERAQKNENVIEKYKRKLEETADLRRQVKTLTEQNTQLVNTNSQLEAQSSKSANVKPLLDAYKQQISELESKASARAAEVEGLRVKLEEERRARVELDRLREQERREAEGYAERVRELESGMRVKLREGWGGEEPLSPGLGLGEAHETEGEALTLDDALSGTTMTDLKLRIRALERELLDAQQENGTASRVLVLENLLEDANRLKARYEKEYLAAHREALVLRREVEEIRAGKGGAESGEMVIAVRKRLNELVEELDGTKKSLEEKGVELDSVLRELTVAKSDLNLVNKDQLEILASLRASVSSDNAGLSAELDRLKQVERELREKNRMQMEQVNGLLMEKIELQGEGIGQREAMLKRERDIGDLRASIAGKDLPEETKRRLIDLADENARLKEEIKLERQKLVKARQFIKDQDELFSKQHAGKVDPGTFTEAEKAYKSQIGTLEDKIALLTRTIKENAAAYDREKQQLQSSFRVLGSQQRQTQLRTAASRTGTRLQPQSWLAQQREHTDDGQPLPLRVERLVIPRPLRMGWNLTTHSMPARNVGRAIEYLAYTYTRHLL</sequence>